<feature type="chain" id="PRO_5042334767" evidence="1">
    <location>
        <begin position="22"/>
        <end position="210"/>
    </location>
</feature>
<keyword evidence="4" id="KW-1185">Reference proteome</keyword>
<reference evidence="3" key="4">
    <citation type="submission" date="2024-02" db="EMBL/GenBank/DDBJ databases">
        <title>Comparative genomics of Cryptococcus and Kwoniella reveals pathogenesis evolution and contrasting modes of karyotype evolution via chromosome fusion or intercentromeric recombination.</title>
        <authorList>
            <person name="Coelho M.A."/>
            <person name="David-Palma M."/>
            <person name="Shea T."/>
            <person name="Bowers K."/>
            <person name="McGinley-Smith S."/>
            <person name="Mohammad A.W."/>
            <person name="Gnirke A."/>
            <person name="Yurkov A.M."/>
            <person name="Nowrousian M."/>
            <person name="Sun S."/>
            <person name="Cuomo C.A."/>
            <person name="Heitman J."/>
        </authorList>
    </citation>
    <scope>NUCLEOTIDE SEQUENCE</scope>
    <source>
        <strain evidence="3">CBS 10118</strain>
    </source>
</reference>
<dbReference type="EMBL" id="KI894021">
    <property type="protein sequence ID" value="OCF24936.1"/>
    <property type="molecule type" value="Genomic_DNA"/>
</dbReference>
<sequence length="210" mass="22918">MPFRSLVTIITLISSVIVVHASLVGIDPTDLASPTSTSTSTSTFAGLILEPATTISSAQPAMSLKQATRSEIIERSLYGLRAKRGVPSPMPPQDTVYSQPDNYPFARSYQGKGMRVTPGVDCSQGYCTQHTTFAGTILQNTAIQDCANFAHGIYVAPNWGTKGYLSFSLWYDTSVDVWNCEAYWNVEFNFGTWDKVDENADPVYGYSVVA</sequence>
<reference evidence="2" key="1">
    <citation type="submission" date="2013-07" db="EMBL/GenBank/DDBJ databases">
        <title>The Genome Sequence of Cryptococcus bestiolae CBS10118.</title>
        <authorList>
            <consortium name="The Broad Institute Genome Sequencing Platform"/>
            <person name="Cuomo C."/>
            <person name="Litvintseva A."/>
            <person name="Chen Y."/>
            <person name="Heitman J."/>
            <person name="Sun S."/>
            <person name="Springer D."/>
            <person name="Dromer F."/>
            <person name="Young S.K."/>
            <person name="Zeng Q."/>
            <person name="Gargeya S."/>
            <person name="Fitzgerald M."/>
            <person name="Abouelleil A."/>
            <person name="Alvarado L."/>
            <person name="Berlin A.M."/>
            <person name="Chapman S.B."/>
            <person name="Dewar J."/>
            <person name="Goldberg J."/>
            <person name="Griggs A."/>
            <person name="Gujja S."/>
            <person name="Hansen M."/>
            <person name="Howarth C."/>
            <person name="Imamovic A."/>
            <person name="Larimer J."/>
            <person name="McCowan C."/>
            <person name="Murphy C."/>
            <person name="Pearson M."/>
            <person name="Priest M."/>
            <person name="Roberts A."/>
            <person name="Saif S."/>
            <person name="Shea T."/>
            <person name="Sykes S."/>
            <person name="Wortman J."/>
            <person name="Nusbaum C."/>
            <person name="Birren B."/>
        </authorList>
    </citation>
    <scope>NUCLEOTIDE SEQUENCE [LARGE SCALE GENOMIC DNA]</scope>
    <source>
        <strain evidence="2">CBS 10118</strain>
    </source>
</reference>
<dbReference type="VEuPathDB" id="FungiDB:I302_04746"/>
<dbReference type="EMBL" id="CP144544">
    <property type="protein sequence ID" value="WVW83607.1"/>
    <property type="molecule type" value="Genomic_DNA"/>
</dbReference>
<accession>A0A1B9G1N8</accession>
<organism evidence="2">
    <name type="scientific">Kwoniella bestiolae CBS 10118</name>
    <dbReference type="NCBI Taxonomy" id="1296100"/>
    <lineage>
        <taxon>Eukaryota</taxon>
        <taxon>Fungi</taxon>
        <taxon>Dikarya</taxon>
        <taxon>Basidiomycota</taxon>
        <taxon>Agaricomycotina</taxon>
        <taxon>Tremellomycetes</taxon>
        <taxon>Tremellales</taxon>
        <taxon>Cryptococcaceae</taxon>
        <taxon>Kwoniella</taxon>
    </lineage>
</organism>
<dbReference type="GeneID" id="30209145"/>
<gene>
    <name evidence="2" type="ORF">I302_04746</name>
    <name evidence="3" type="ORF">I302_105628</name>
</gene>
<dbReference type="RefSeq" id="XP_019046006.1">
    <property type="nucleotide sequence ID" value="XM_019191376.1"/>
</dbReference>
<name>A0A1B9G1N8_9TREE</name>
<evidence type="ECO:0000313" key="3">
    <source>
        <dbReference type="EMBL" id="WVW83607.1"/>
    </source>
</evidence>
<reference evidence="2" key="3">
    <citation type="submission" date="2014-01" db="EMBL/GenBank/DDBJ databases">
        <title>Evolution of pathogenesis and genome organization in the Tremellales.</title>
        <authorList>
            <person name="Cuomo C."/>
            <person name="Litvintseva A."/>
            <person name="Heitman J."/>
            <person name="Chen Y."/>
            <person name="Sun S."/>
            <person name="Springer D."/>
            <person name="Dromer F."/>
            <person name="Young S."/>
            <person name="Zeng Q."/>
            <person name="Chapman S."/>
            <person name="Gujja S."/>
            <person name="Saif S."/>
            <person name="Birren B."/>
        </authorList>
    </citation>
    <scope>NUCLEOTIDE SEQUENCE</scope>
    <source>
        <strain evidence="2">CBS 10118</strain>
    </source>
</reference>
<feature type="signal peptide" evidence="1">
    <location>
        <begin position="1"/>
        <end position="21"/>
    </location>
</feature>
<keyword evidence="1" id="KW-0732">Signal</keyword>
<proteinExistence type="predicted"/>
<evidence type="ECO:0000256" key="1">
    <source>
        <dbReference type="SAM" id="SignalP"/>
    </source>
</evidence>
<evidence type="ECO:0000313" key="2">
    <source>
        <dbReference type="EMBL" id="OCF24936.1"/>
    </source>
</evidence>
<reference evidence="3" key="2">
    <citation type="submission" date="2013-07" db="EMBL/GenBank/DDBJ databases">
        <authorList>
            <consortium name="The Broad Institute Genome Sequencing Platform"/>
            <person name="Cuomo C."/>
            <person name="Litvintseva A."/>
            <person name="Chen Y."/>
            <person name="Heitman J."/>
            <person name="Sun S."/>
            <person name="Springer D."/>
            <person name="Dromer F."/>
            <person name="Young S.K."/>
            <person name="Zeng Q."/>
            <person name="Gargeya S."/>
            <person name="Fitzgerald M."/>
            <person name="Abouelleil A."/>
            <person name="Alvarado L."/>
            <person name="Berlin A.M."/>
            <person name="Chapman S.B."/>
            <person name="Dewar J."/>
            <person name="Goldberg J."/>
            <person name="Griggs A."/>
            <person name="Gujja S."/>
            <person name="Hansen M."/>
            <person name="Howarth C."/>
            <person name="Imamovic A."/>
            <person name="Larimer J."/>
            <person name="McCowan C."/>
            <person name="Murphy C."/>
            <person name="Pearson M."/>
            <person name="Priest M."/>
            <person name="Roberts A."/>
            <person name="Saif S."/>
            <person name="Shea T."/>
            <person name="Sykes S."/>
            <person name="Wortman J."/>
            <person name="Nusbaum C."/>
            <person name="Birren B."/>
        </authorList>
    </citation>
    <scope>NUCLEOTIDE SEQUENCE</scope>
    <source>
        <strain evidence="3">CBS 10118</strain>
    </source>
</reference>
<dbReference type="AlphaFoldDB" id="A0A1B9G1N8"/>
<dbReference type="KEGG" id="kbi:30209145"/>
<dbReference type="Proteomes" id="UP000092730">
    <property type="component" value="Chromosome 4"/>
</dbReference>
<evidence type="ECO:0000313" key="4">
    <source>
        <dbReference type="Proteomes" id="UP000092730"/>
    </source>
</evidence>
<protein>
    <submittedName>
        <fullName evidence="2">Uncharacterized protein</fullName>
    </submittedName>
</protein>